<sequence length="281" mass="33032">MRNVYNGIILEIERQEEKLAAKVLPIMEEAYQMTIFLQDALAKLKRDVLKDGFENEHYEMKFFRNIKPQILGKLIYYNKVFQVETGCPVRNGKMFIQYFARRLKELKNEFRQSICNTDFYKYYRSGRTDRDELYFKLGKINLKDGLNSDVFEIDLSFSTYYDHKVAHIISNELFYSYLLSKISPEENPETILKHIEDAKDIAWTGSKNALIELIYAFHASGMISNGKIGIRKLGTIFQVLFRTPLGDLHHAFHRMKVRSGSRTAFIDQLKLSLEDYMDKNL</sequence>
<evidence type="ECO:0000313" key="2">
    <source>
        <dbReference type="Proteomes" id="UP001210231"/>
    </source>
</evidence>
<comment type="caution">
    <text evidence="1">The sequence shown here is derived from an EMBL/GenBank/DDBJ whole genome shotgun (WGS) entry which is preliminary data.</text>
</comment>
<dbReference type="RefSeq" id="WP_407032254.1">
    <property type="nucleotide sequence ID" value="NZ_JAQGEF010000019.1"/>
</dbReference>
<keyword evidence="2" id="KW-1185">Reference proteome</keyword>
<reference evidence="1 2" key="1">
    <citation type="submission" date="2022-12" db="EMBL/GenBank/DDBJ databases">
        <title>Chitinophagaceae gen. sp. nov., a new member of the family Chitinophagaceae, isolated from soil in a chemical factory.</title>
        <authorList>
            <person name="Ke Z."/>
        </authorList>
    </citation>
    <scope>NUCLEOTIDE SEQUENCE [LARGE SCALE GENOMIC DNA]</scope>
    <source>
        <strain evidence="1 2">LY-5</strain>
    </source>
</reference>
<evidence type="ECO:0000313" key="1">
    <source>
        <dbReference type="EMBL" id="MDA3615926.1"/>
    </source>
</evidence>
<gene>
    <name evidence="1" type="ORF">O3P16_14020</name>
</gene>
<dbReference type="InterPro" id="IPR018534">
    <property type="entry name" value="Tet_reg_excision_RteC"/>
</dbReference>
<name>A0ABT4UM56_9BACT</name>
<dbReference type="EMBL" id="JAQGEF010000019">
    <property type="protein sequence ID" value="MDA3615926.1"/>
    <property type="molecule type" value="Genomic_DNA"/>
</dbReference>
<accession>A0ABT4UM56</accession>
<dbReference type="Proteomes" id="UP001210231">
    <property type="component" value="Unassembled WGS sequence"/>
</dbReference>
<proteinExistence type="predicted"/>
<dbReference type="Pfam" id="PF09357">
    <property type="entry name" value="RteC"/>
    <property type="match status" value="1"/>
</dbReference>
<organism evidence="1 2">
    <name type="scientific">Polluticaenibacter yanchengensis</name>
    <dbReference type="NCBI Taxonomy" id="3014562"/>
    <lineage>
        <taxon>Bacteria</taxon>
        <taxon>Pseudomonadati</taxon>
        <taxon>Bacteroidota</taxon>
        <taxon>Chitinophagia</taxon>
        <taxon>Chitinophagales</taxon>
        <taxon>Chitinophagaceae</taxon>
        <taxon>Polluticaenibacter</taxon>
    </lineage>
</organism>
<protein>
    <submittedName>
        <fullName evidence="1">RteC domain-containing protein</fullName>
    </submittedName>
</protein>